<keyword evidence="4" id="KW-1185">Reference proteome</keyword>
<dbReference type="InterPro" id="IPR002035">
    <property type="entry name" value="VWF_A"/>
</dbReference>
<reference evidence="3 4" key="1">
    <citation type="submission" date="2024-06" db="EMBL/GenBank/DDBJ databases">
        <title>The Natural Products Discovery Center: Release of the First 8490 Sequenced Strains for Exploring Actinobacteria Biosynthetic Diversity.</title>
        <authorList>
            <person name="Kalkreuter E."/>
            <person name="Kautsar S.A."/>
            <person name="Yang D."/>
            <person name="Bader C.D."/>
            <person name="Teijaro C.N."/>
            <person name="Fluegel L."/>
            <person name="Davis C.M."/>
            <person name="Simpson J.R."/>
            <person name="Lauterbach L."/>
            <person name="Steele A.D."/>
            <person name="Gui C."/>
            <person name="Meng S."/>
            <person name="Li G."/>
            <person name="Viehrig K."/>
            <person name="Ye F."/>
            <person name="Su P."/>
            <person name="Kiefer A.F."/>
            <person name="Nichols A."/>
            <person name="Cepeda A.J."/>
            <person name="Yan W."/>
            <person name="Fan B."/>
            <person name="Jiang Y."/>
            <person name="Adhikari A."/>
            <person name="Zheng C.-J."/>
            <person name="Schuster L."/>
            <person name="Cowan T.M."/>
            <person name="Smanski M.J."/>
            <person name="Chevrette M.G."/>
            <person name="De Carvalho L.P.S."/>
            <person name="Shen B."/>
        </authorList>
    </citation>
    <scope>NUCLEOTIDE SEQUENCE [LARGE SCALE GENOMIC DNA]</scope>
    <source>
        <strain evidence="3 4">NPDC053791</strain>
    </source>
</reference>
<dbReference type="InterPro" id="IPR036465">
    <property type="entry name" value="vWFA_dom_sf"/>
</dbReference>
<dbReference type="Pfam" id="PF18571">
    <property type="entry name" value="VWA_3_C"/>
    <property type="match status" value="1"/>
</dbReference>
<dbReference type="Gene3D" id="3.40.50.410">
    <property type="entry name" value="von Willebrand factor, type A domain"/>
    <property type="match status" value="1"/>
</dbReference>
<gene>
    <name evidence="3" type="ORF">AB0L03_04825</name>
</gene>
<dbReference type="Gene3D" id="2.60.40.3670">
    <property type="match status" value="1"/>
</dbReference>
<proteinExistence type="predicted"/>
<dbReference type="Pfam" id="PF13768">
    <property type="entry name" value="VWA_3"/>
    <property type="match status" value="1"/>
</dbReference>
<dbReference type="CDD" id="cd00198">
    <property type="entry name" value="vWFA"/>
    <property type="match status" value="1"/>
</dbReference>
<comment type="caution">
    <text evidence="3">The sequence shown here is derived from an EMBL/GenBank/DDBJ whole genome shotgun (WGS) entry which is preliminary data.</text>
</comment>
<evidence type="ECO:0000259" key="2">
    <source>
        <dbReference type="PROSITE" id="PS50234"/>
    </source>
</evidence>
<organism evidence="3 4">
    <name type="scientific">Streptomyces roseoverticillatus</name>
    <dbReference type="NCBI Taxonomy" id="66429"/>
    <lineage>
        <taxon>Bacteria</taxon>
        <taxon>Bacillati</taxon>
        <taxon>Actinomycetota</taxon>
        <taxon>Actinomycetes</taxon>
        <taxon>Kitasatosporales</taxon>
        <taxon>Streptomycetaceae</taxon>
        <taxon>Streptomyces</taxon>
    </lineage>
</organism>
<accession>A0ABV3INS2</accession>
<dbReference type="RefSeq" id="WP_366086847.1">
    <property type="nucleotide sequence ID" value="NZ_JBFASG010000003.1"/>
</dbReference>
<dbReference type="SUPFAM" id="SSF53300">
    <property type="entry name" value="vWA-like"/>
    <property type="match status" value="1"/>
</dbReference>
<protein>
    <submittedName>
        <fullName evidence="3">VWA domain-containing protein</fullName>
    </submittedName>
</protein>
<dbReference type="InterPro" id="IPR041176">
    <property type="entry name" value="VWA_3_C"/>
</dbReference>
<feature type="compositionally biased region" description="Pro residues" evidence="1">
    <location>
        <begin position="457"/>
        <end position="475"/>
    </location>
</feature>
<dbReference type="Gene3D" id="1.20.120.1690">
    <property type="match status" value="1"/>
</dbReference>
<evidence type="ECO:0000313" key="3">
    <source>
        <dbReference type="EMBL" id="MEV4922161.1"/>
    </source>
</evidence>
<feature type="domain" description="VWFA" evidence="2">
    <location>
        <begin position="61"/>
        <end position="242"/>
    </location>
</feature>
<dbReference type="Proteomes" id="UP001552479">
    <property type="component" value="Unassembled WGS sequence"/>
</dbReference>
<sequence length="560" mass="59737">MNRDDGAVPEDRAPTAALPALTAQLGQNKYVAAGSGTVPAHAVLTVEGHGLAGLTTHASSAEVVVIDCSGSMSWPSTKIAAARKAAAAAIGVLRDGTRFALVEGTDKARVVYPATGRMAVAGPDTRADAARTAHTLVAAGGTAIASWLACARDLLTADGQDHPIRHALLLTDGRNEHDRPDELERVLADCAGKFTCDARGIGDQWAATELREIAGRLHGIADAVEHDSDLEAEFRRMMRKAMDKSLPGIRIRVRLRVGSELAFFKQVFPTELDLTPEGVRTAERTWEFPTGAWGDESRDYHLCVTADPTGDPMGEDMQLASVALVAEGAGDHPAETVVSVPRPVPLLVHWTDDLVLSTRIDPRVARYSGYADLGRAVNAGCDAFEAGHLGTAEEGWGEAVRLAHDLGDEKMLRRLRRLVDVEDAGEGRVRLRDEIAAVDLNSVRVISNHSTQTRRPGAPPRGARPPHEPGPPPAAVPGQRQQGRRRKNAAVPDVECPECGRVSPGTARICARCGNPLPAMNGPAPEHTGRPGQHGRPGRSVPPEQHERAQHEQEPPEPTA</sequence>
<evidence type="ECO:0000313" key="4">
    <source>
        <dbReference type="Proteomes" id="UP001552479"/>
    </source>
</evidence>
<dbReference type="PROSITE" id="PS50234">
    <property type="entry name" value="VWFA"/>
    <property type="match status" value="1"/>
</dbReference>
<name>A0ABV3INS2_9ACTN</name>
<evidence type="ECO:0000256" key="1">
    <source>
        <dbReference type="SAM" id="MobiDB-lite"/>
    </source>
</evidence>
<dbReference type="SMART" id="SM00327">
    <property type="entry name" value="VWA"/>
    <property type="match status" value="1"/>
</dbReference>
<dbReference type="EMBL" id="JBFASG010000003">
    <property type="protein sequence ID" value="MEV4922161.1"/>
    <property type="molecule type" value="Genomic_DNA"/>
</dbReference>
<feature type="compositionally biased region" description="Basic and acidic residues" evidence="1">
    <location>
        <begin position="544"/>
        <end position="554"/>
    </location>
</feature>
<feature type="region of interest" description="Disordered" evidence="1">
    <location>
        <begin position="446"/>
        <end position="560"/>
    </location>
</feature>